<sequence>MSILDLEQTVKLSCFLFAGYFLASTLYQWHRLRHVPGPFLASFSYLWIAISSWSGRQYEIQKVLGEKYGPLVRVGPKDVSTDDPEVIRRLSSAKSPYPRSGWYDGTRIHSDSDSMFTMTDPTIHDKRKAQTAAGYSGRETPGVESAVEEQIDNLIGLIRRSYIRKPGAGSKLLPLDLSKIYSLFTLDVISRIALGKEFGCLEADKDVLGFTHIVEAFMPAMNLLGDVPWARNIAFSKLGVKLLSPKPTDKSGIGLMMKMVNDQVRKRYTGDAKASTDILGMEGSFRRNGLSEIDCQTEALFMFIAGSETTASVMRITLLYLIATPTAYQKLKAEIKTALESGRVSNPITAAEAKQLPYLQAVLYEGIRARPTATGTFSREVPPEGDTIHGHFLPGGTTVAMNLSSLMRSKTIFGEDADIFRPERFLEVNQETREEMQRIVELMFGYGRWMCAGKVIAWLELNKTLFEVLRQFDFQMYNPQAGIIARSHGSWVDKNILVTVTESDIA</sequence>
<evidence type="ECO:0000313" key="2">
    <source>
        <dbReference type="Proteomes" id="UP001153334"/>
    </source>
</evidence>
<gene>
    <name evidence="1" type="ORF">ONZ43_g1221</name>
</gene>
<accession>A0ACC2J584</accession>
<reference evidence="1" key="1">
    <citation type="submission" date="2022-11" db="EMBL/GenBank/DDBJ databases">
        <title>Genome Sequence of Nemania bipapillata.</title>
        <authorList>
            <person name="Buettner E."/>
        </authorList>
    </citation>
    <scope>NUCLEOTIDE SEQUENCE</scope>
    <source>
        <strain evidence="1">CP14</strain>
    </source>
</reference>
<dbReference type="EMBL" id="JAPESX010000199">
    <property type="protein sequence ID" value="KAJ8122629.1"/>
    <property type="molecule type" value="Genomic_DNA"/>
</dbReference>
<comment type="caution">
    <text evidence="1">The sequence shown here is derived from an EMBL/GenBank/DDBJ whole genome shotgun (WGS) entry which is preliminary data.</text>
</comment>
<organism evidence="1 2">
    <name type="scientific">Nemania bipapillata</name>
    <dbReference type="NCBI Taxonomy" id="110536"/>
    <lineage>
        <taxon>Eukaryota</taxon>
        <taxon>Fungi</taxon>
        <taxon>Dikarya</taxon>
        <taxon>Ascomycota</taxon>
        <taxon>Pezizomycotina</taxon>
        <taxon>Sordariomycetes</taxon>
        <taxon>Xylariomycetidae</taxon>
        <taxon>Xylariales</taxon>
        <taxon>Xylariaceae</taxon>
        <taxon>Nemania</taxon>
    </lineage>
</organism>
<name>A0ACC2J584_9PEZI</name>
<protein>
    <submittedName>
        <fullName evidence="1">Uncharacterized protein</fullName>
    </submittedName>
</protein>
<keyword evidence="2" id="KW-1185">Reference proteome</keyword>
<dbReference type="Proteomes" id="UP001153334">
    <property type="component" value="Unassembled WGS sequence"/>
</dbReference>
<evidence type="ECO:0000313" key="1">
    <source>
        <dbReference type="EMBL" id="KAJ8122629.1"/>
    </source>
</evidence>
<proteinExistence type="predicted"/>